<keyword evidence="7 8" id="KW-0998">Cell outer membrane</keyword>
<keyword evidence="10" id="KW-0732">Signal</keyword>
<accession>A0ABU8ZJ81</accession>
<keyword evidence="14" id="KW-1185">Reference proteome</keyword>
<evidence type="ECO:0000256" key="10">
    <source>
        <dbReference type="SAM" id="SignalP"/>
    </source>
</evidence>
<keyword evidence="6 8" id="KW-0472">Membrane</keyword>
<dbReference type="PROSITE" id="PS52016">
    <property type="entry name" value="TONB_DEPENDENT_REC_3"/>
    <property type="match status" value="1"/>
</dbReference>
<dbReference type="Pfam" id="PF07715">
    <property type="entry name" value="Plug"/>
    <property type="match status" value="1"/>
</dbReference>
<evidence type="ECO:0000256" key="4">
    <source>
        <dbReference type="ARBA" id="ARBA00022692"/>
    </source>
</evidence>
<dbReference type="PANTHER" id="PTHR30069">
    <property type="entry name" value="TONB-DEPENDENT OUTER MEMBRANE RECEPTOR"/>
    <property type="match status" value="1"/>
</dbReference>
<evidence type="ECO:0000313" key="14">
    <source>
        <dbReference type="Proteomes" id="UP001498501"/>
    </source>
</evidence>
<protein>
    <submittedName>
        <fullName evidence="13">TonB-dependent copper receptor</fullName>
    </submittedName>
</protein>
<feature type="signal peptide" evidence="10">
    <location>
        <begin position="1"/>
        <end position="26"/>
    </location>
</feature>
<proteinExistence type="inferred from homology"/>
<feature type="chain" id="PRO_5047063833" evidence="10">
    <location>
        <begin position="27"/>
        <end position="711"/>
    </location>
</feature>
<evidence type="ECO:0000256" key="5">
    <source>
        <dbReference type="ARBA" id="ARBA00023077"/>
    </source>
</evidence>
<evidence type="ECO:0000256" key="2">
    <source>
        <dbReference type="ARBA" id="ARBA00022448"/>
    </source>
</evidence>
<reference evidence="13 14" key="1">
    <citation type="submission" date="2024-03" db="EMBL/GenBank/DDBJ databases">
        <title>Cross-transmission of Acinetobacter junii carrying blaOXA-58 in a neonatal intensive care unit.</title>
        <authorList>
            <person name="Bour M."/>
            <person name="Potron A."/>
            <person name="Lecointe D."/>
        </authorList>
    </citation>
    <scope>NUCLEOTIDE SEQUENCE [LARGE SCALE GENOMIC DNA]</scope>
    <source>
        <strain evidence="13 14">21A3096 case 1</strain>
    </source>
</reference>
<feature type="domain" description="TonB-dependent receptor-like beta-barrel" evidence="11">
    <location>
        <begin position="213"/>
        <end position="671"/>
    </location>
</feature>
<dbReference type="InterPro" id="IPR010100">
    <property type="entry name" value="TonB-dep_Cu_rcpt"/>
</dbReference>
<keyword evidence="13" id="KW-0675">Receptor</keyword>
<comment type="similarity">
    <text evidence="8 9">Belongs to the TonB-dependent receptor family.</text>
</comment>
<name>A0ABU8ZJ81_ACIJU</name>
<dbReference type="Gene3D" id="2.170.130.10">
    <property type="entry name" value="TonB-dependent receptor, plug domain"/>
    <property type="match status" value="1"/>
</dbReference>
<keyword evidence="2 8" id="KW-0813">Transport</keyword>
<sequence length="711" mass="79114">MAQPKFLLQPLTVAILAASNSSLLWANSEDLSTQQRVEAKLAPIVVTAQQPNQNNGLVIEADPKQPIQPVPATDGADYLQSILGFSAIKNGGTNGDVTFRGMFGSRIKMLVDGSESLGACPQRMDAPTSYIQPESFDKITVVKGPQTVQYATPGSAATVIFERQPENLSKDQPYRGQASVLIGSYGRLDHNVEAAIGDESKYARLNANRSVSNDYQDGDGQTVHSNWERWNADLALGWKPSEDSWLEFRAGKADGEAAYAGRTMDGSQFKRESLALHAEQKNITEVIKKIQAQIDYSYNDHVMDNFSLRTPPMVKSDNHMGHAMSMAMPSMGHSDDLEPDRMSMRVDRRTLNTRLAVTTDWDKFSVISGVDTQQNKHGGDMVMYAMPKMNMPYAEDLKFQSYGAFSEWTYAIDQDQKVVAGARVDQVKIDNLQNAKNRKDTVPSGFVRLEKSLPGHGLKTYLGLGYVERTPDFWELYSTTTDHGVGSTDMMGKTTYKMVDNLDNLNNERTAQLDLGLQAEHGAWSTWASVYAGLIKDFILLEYNTPDKRKPLARNVEATIAGAEAGVGYQFNDHFQADISAMYAWGENRSDDRALPQIAPFEARMNLRYVDEKYSLGLLWRAVAKQDRISLNEGNVVGYDMNESKAFNTLAINGTYQLTDIVDVSVGVDNLLDKAYTEHLNKAGASMFGYAANEQFNNIGRNYWMRMSMKF</sequence>
<dbReference type="Proteomes" id="UP001498501">
    <property type="component" value="Unassembled WGS sequence"/>
</dbReference>
<feature type="domain" description="TonB-dependent receptor plug" evidence="12">
    <location>
        <begin position="66"/>
        <end position="152"/>
    </location>
</feature>
<dbReference type="InterPro" id="IPR037066">
    <property type="entry name" value="Plug_dom_sf"/>
</dbReference>
<dbReference type="PANTHER" id="PTHR30069:SF49">
    <property type="entry name" value="OUTER MEMBRANE PROTEIN C"/>
    <property type="match status" value="1"/>
</dbReference>
<evidence type="ECO:0000256" key="1">
    <source>
        <dbReference type="ARBA" id="ARBA00004571"/>
    </source>
</evidence>
<dbReference type="SUPFAM" id="SSF56935">
    <property type="entry name" value="Porins"/>
    <property type="match status" value="1"/>
</dbReference>
<keyword evidence="4 8" id="KW-0812">Transmembrane</keyword>
<dbReference type="EMBL" id="JBBMLE010000061">
    <property type="protein sequence ID" value="MEK0253459.1"/>
    <property type="molecule type" value="Genomic_DNA"/>
</dbReference>
<dbReference type="InterPro" id="IPR012910">
    <property type="entry name" value="Plug_dom"/>
</dbReference>
<dbReference type="InterPro" id="IPR039426">
    <property type="entry name" value="TonB-dep_rcpt-like"/>
</dbReference>
<dbReference type="InterPro" id="IPR036942">
    <property type="entry name" value="Beta-barrel_TonB_sf"/>
</dbReference>
<evidence type="ECO:0000256" key="6">
    <source>
        <dbReference type="ARBA" id="ARBA00023136"/>
    </source>
</evidence>
<evidence type="ECO:0000256" key="8">
    <source>
        <dbReference type="PROSITE-ProRule" id="PRU01360"/>
    </source>
</evidence>
<dbReference type="CDD" id="cd01347">
    <property type="entry name" value="ligand_gated_channel"/>
    <property type="match status" value="1"/>
</dbReference>
<dbReference type="InterPro" id="IPR000531">
    <property type="entry name" value="Beta-barrel_TonB"/>
</dbReference>
<dbReference type="Pfam" id="PF00593">
    <property type="entry name" value="TonB_dep_Rec_b-barrel"/>
    <property type="match status" value="1"/>
</dbReference>
<evidence type="ECO:0000259" key="12">
    <source>
        <dbReference type="Pfam" id="PF07715"/>
    </source>
</evidence>
<gene>
    <name evidence="13" type="ORF">WM018_13345</name>
</gene>
<dbReference type="RefSeq" id="WP_340475457.1">
    <property type="nucleotide sequence ID" value="NZ_JBBMLE010000061.1"/>
</dbReference>
<organism evidence="13 14">
    <name type="scientific">Acinetobacter junii</name>
    <dbReference type="NCBI Taxonomy" id="40215"/>
    <lineage>
        <taxon>Bacteria</taxon>
        <taxon>Pseudomonadati</taxon>
        <taxon>Pseudomonadota</taxon>
        <taxon>Gammaproteobacteria</taxon>
        <taxon>Moraxellales</taxon>
        <taxon>Moraxellaceae</taxon>
        <taxon>Acinetobacter</taxon>
    </lineage>
</organism>
<keyword evidence="5 9" id="KW-0798">TonB box</keyword>
<comment type="subcellular location">
    <subcellularLocation>
        <location evidence="1 8">Cell outer membrane</location>
        <topology evidence="1 8">Multi-pass membrane protein</topology>
    </subcellularLocation>
</comment>
<comment type="caution">
    <text evidence="13">The sequence shown here is derived from an EMBL/GenBank/DDBJ whole genome shotgun (WGS) entry which is preliminary data.</text>
</comment>
<evidence type="ECO:0000256" key="7">
    <source>
        <dbReference type="ARBA" id="ARBA00023237"/>
    </source>
</evidence>
<dbReference type="NCBIfam" id="TIGR01778">
    <property type="entry name" value="TonB-copper"/>
    <property type="match status" value="1"/>
</dbReference>
<dbReference type="Gene3D" id="2.40.170.20">
    <property type="entry name" value="TonB-dependent receptor, beta-barrel domain"/>
    <property type="match status" value="1"/>
</dbReference>
<evidence type="ECO:0000259" key="11">
    <source>
        <dbReference type="Pfam" id="PF00593"/>
    </source>
</evidence>
<keyword evidence="3 8" id="KW-1134">Transmembrane beta strand</keyword>
<evidence type="ECO:0000256" key="3">
    <source>
        <dbReference type="ARBA" id="ARBA00022452"/>
    </source>
</evidence>
<evidence type="ECO:0000313" key="13">
    <source>
        <dbReference type="EMBL" id="MEK0253459.1"/>
    </source>
</evidence>
<evidence type="ECO:0000256" key="9">
    <source>
        <dbReference type="RuleBase" id="RU003357"/>
    </source>
</evidence>